<keyword evidence="1" id="KW-1133">Transmembrane helix</keyword>
<accession>A0A1J5Q1K8</accession>
<evidence type="ECO:0000256" key="1">
    <source>
        <dbReference type="SAM" id="Phobius"/>
    </source>
</evidence>
<keyword evidence="1" id="KW-0472">Membrane</keyword>
<organism evidence="2">
    <name type="scientific">mine drainage metagenome</name>
    <dbReference type="NCBI Taxonomy" id="410659"/>
    <lineage>
        <taxon>unclassified sequences</taxon>
        <taxon>metagenomes</taxon>
        <taxon>ecological metagenomes</taxon>
    </lineage>
</organism>
<feature type="transmembrane region" description="Helical" evidence="1">
    <location>
        <begin position="109"/>
        <end position="130"/>
    </location>
</feature>
<keyword evidence="1" id="KW-0812">Transmembrane</keyword>
<dbReference type="AlphaFoldDB" id="A0A1J5Q1K8"/>
<dbReference type="EMBL" id="MLJW01001672">
    <property type="protein sequence ID" value="OIQ77202.1"/>
    <property type="molecule type" value="Genomic_DNA"/>
</dbReference>
<evidence type="ECO:0000313" key="2">
    <source>
        <dbReference type="EMBL" id="OIQ77202.1"/>
    </source>
</evidence>
<proteinExistence type="predicted"/>
<name>A0A1J5Q1K8_9ZZZZ</name>
<reference evidence="2" key="1">
    <citation type="submission" date="2016-10" db="EMBL/GenBank/DDBJ databases">
        <title>Sequence of Gallionella enrichment culture.</title>
        <authorList>
            <person name="Poehlein A."/>
            <person name="Muehling M."/>
            <person name="Daniel R."/>
        </authorList>
    </citation>
    <scope>NUCLEOTIDE SEQUENCE</scope>
</reference>
<comment type="caution">
    <text evidence="2">The sequence shown here is derived from an EMBL/GenBank/DDBJ whole genome shotgun (WGS) entry which is preliminary data.</text>
</comment>
<gene>
    <name evidence="2" type="ORF">GALL_411060</name>
</gene>
<sequence>MTALKKYQRLECQGLWRETPEAQRRDVIVSFGTATLIIADDRSETALTHWSLPAVERRNPGVMPAIYAPGFEAAETLEIDDRVMIEALETVHQAVEAQRPHPGRMRNGLLGSGLALVLALGVFWMPGALVTHTARVVPPPKRQEIGRAVLADVARITGTTCADTAAKRPLARLTAKLFGPNTVTVEVMRDSPVPVAHLPGGILLLDRHQIENRDGPDVAAGYLLAERARAQAEDALVPLLRWAGVRATFHLLTTGQLPPPAIKGYGEALLARAVQPVPTMVLLEKFRAAGVPSTPYAHAIDPSGATTKDLIAGDPFGSGATSKPLLSDNEWVTLQGICTQ</sequence>
<protein>
    <submittedName>
        <fullName evidence="2">Uncharacterized protein</fullName>
    </submittedName>
</protein>